<evidence type="ECO:0000256" key="3">
    <source>
        <dbReference type="ARBA" id="ARBA00022643"/>
    </source>
</evidence>
<sequence>MLLNYSDYRKAARYVLPRGLFEYIDRGTEDEHALTRIRDDLNAIQLVPRIFSRPGDLDLSVELFGERYATPLIIAPTALAGMLAYNGEQKLARAAGRNNLTYCAATQSVSSIEDIAAGAPDSKLWFQLYYWKNHELTRDLLVRSNAAGIRTLVVTADTPTGPKREYNQRNRFGVPFEITVRGMIDVLRHPRWFTRVLLRYLLTSGMPSYGNYPAQFHTPITRRSIRNDVALDHALTWNEIADLRGVWNGNIIIKGILSAKDAERAASLGMDGIVVSAHGGRNLDIAPTPARVLPDIRKAVGKDLCIIADSGVTRGTDILKYLALGADAVMAGRLPLWGLAAADERGAGDVLAMLIDEMKTAMTMLGANSLIDIQELERTSFT</sequence>
<dbReference type="SUPFAM" id="SSF51395">
    <property type="entry name" value="FMN-linked oxidoreductases"/>
    <property type="match status" value="1"/>
</dbReference>
<dbReference type="FunFam" id="3.20.20.70:FF:000029">
    <property type="entry name" value="L-lactate dehydrogenase"/>
    <property type="match status" value="1"/>
</dbReference>
<evidence type="ECO:0000256" key="2">
    <source>
        <dbReference type="ARBA" id="ARBA00022630"/>
    </source>
</evidence>
<feature type="binding site" evidence="7">
    <location>
        <position position="281"/>
    </location>
    <ligand>
        <name>glyoxylate</name>
        <dbReference type="ChEBI" id="CHEBI:36655"/>
    </ligand>
</feature>
<evidence type="ECO:0000256" key="6">
    <source>
        <dbReference type="PIRSR" id="PIRSR000138-1"/>
    </source>
</evidence>
<dbReference type="AlphaFoldDB" id="A0A1I3RAS3"/>
<evidence type="ECO:0000256" key="4">
    <source>
        <dbReference type="ARBA" id="ARBA00023002"/>
    </source>
</evidence>
<feature type="binding site" evidence="7">
    <location>
        <position position="164"/>
    </location>
    <ligand>
        <name>glyoxylate</name>
        <dbReference type="ChEBI" id="CHEBI:36655"/>
    </ligand>
</feature>
<dbReference type="GO" id="GO:0004459">
    <property type="term" value="F:L-lactate dehydrogenase (NAD+) activity"/>
    <property type="evidence" value="ECO:0007669"/>
    <property type="project" value="TreeGrafter"/>
</dbReference>
<dbReference type="Proteomes" id="UP000242763">
    <property type="component" value="Unassembled WGS sequence"/>
</dbReference>
<feature type="binding site" evidence="7">
    <location>
        <position position="129"/>
    </location>
    <ligand>
        <name>glyoxylate</name>
        <dbReference type="ChEBI" id="CHEBI:36655"/>
    </ligand>
</feature>
<evidence type="ECO:0000256" key="5">
    <source>
        <dbReference type="ARBA" id="ARBA00024042"/>
    </source>
</evidence>
<dbReference type="EMBL" id="FORF01000018">
    <property type="protein sequence ID" value="SFJ42286.1"/>
    <property type="molecule type" value="Genomic_DNA"/>
</dbReference>
<dbReference type="InterPro" id="IPR013785">
    <property type="entry name" value="Aldolase_TIM"/>
</dbReference>
<organism evidence="9 10">
    <name type="scientific">Aquamicrobium aerolatum DSM 21857</name>
    <dbReference type="NCBI Taxonomy" id="1121003"/>
    <lineage>
        <taxon>Bacteria</taxon>
        <taxon>Pseudomonadati</taxon>
        <taxon>Pseudomonadota</taxon>
        <taxon>Alphaproteobacteria</taxon>
        <taxon>Hyphomicrobiales</taxon>
        <taxon>Phyllobacteriaceae</taxon>
        <taxon>Aerobium</taxon>
    </lineage>
</organism>
<keyword evidence="10" id="KW-1185">Reference proteome</keyword>
<dbReference type="RefSeq" id="WP_091523772.1">
    <property type="nucleotide sequence ID" value="NZ_FORF01000018.1"/>
</dbReference>
<keyword evidence="2 7" id="KW-0285">Flavoprotein</keyword>
<comment type="cofactor">
    <cofactor evidence="1">
        <name>FMN</name>
        <dbReference type="ChEBI" id="CHEBI:58210"/>
    </cofactor>
</comment>
<evidence type="ECO:0000259" key="8">
    <source>
        <dbReference type="PROSITE" id="PS51349"/>
    </source>
</evidence>
<dbReference type="GO" id="GO:0010181">
    <property type="term" value="F:FMN binding"/>
    <property type="evidence" value="ECO:0007669"/>
    <property type="project" value="InterPro"/>
</dbReference>
<dbReference type="OrthoDB" id="9770452at2"/>
<evidence type="ECO:0000256" key="7">
    <source>
        <dbReference type="PIRSR" id="PIRSR000138-2"/>
    </source>
</evidence>
<dbReference type="PANTHER" id="PTHR10578:SF107">
    <property type="entry name" value="2-HYDROXYACID OXIDASE 1"/>
    <property type="match status" value="1"/>
</dbReference>
<accession>A0A1I3RAS3</accession>
<feature type="domain" description="FMN hydroxy acid dehydrogenase" evidence="8">
    <location>
        <begin position="1"/>
        <end position="382"/>
    </location>
</feature>
<feature type="binding site" evidence="7">
    <location>
        <begin position="332"/>
        <end position="333"/>
    </location>
    <ligand>
        <name>FMN</name>
        <dbReference type="ChEBI" id="CHEBI:58210"/>
    </ligand>
</feature>
<dbReference type="InterPro" id="IPR000262">
    <property type="entry name" value="FMN-dep_DH"/>
</dbReference>
<feature type="binding site" evidence="7">
    <location>
        <position position="23"/>
    </location>
    <ligand>
        <name>glyoxylate</name>
        <dbReference type="ChEBI" id="CHEBI:36655"/>
    </ligand>
</feature>
<dbReference type="CDD" id="cd02809">
    <property type="entry name" value="alpha_hydroxyacid_oxid_FMN"/>
    <property type="match status" value="1"/>
</dbReference>
<protein>
    <submittedName>
        <fullName evidence="9">L-lactate dehydrogenase (Cytochrome)</fullName>
    </submittedName>
</protein>
<dbReference type="STRING" id="1121003.SAMN03080618_02921"/>
<comment type="similarity">
    <text evidence="5">Belongs to the FMN-dependent alpha-hydroxy acid dehydrogenase family.</text>
</comment>
<gene>
    <name evidence="9" type="ORF">SAMN03080618_02921</name>
</gene>
<reference evidence="10" key="1">
    <citation type="submission" date="2016-10" db="EMBL/GenBank/DDBJ databases">
        <authorList>
            <person name="Varghese N."/>
            <person name="Submissions S."/>
        </authorList>
    </citation>
    <scope>NUCLEOTIDE SEQUENCE [LARGE SCALE GENOMIC DNA]</scope>
    <source>
        <strain evidence="10">DSM 21857</strain>
    </source>
</reference>
<dbReference type="GO" id="GO:0005886">
    <property type="term" value="C:plasma membrane"/>
    <property type="evidence" value="ECO:0007669"/>
    <property type="project" value="TreeGrafter"/>
</dbReference>
<dbReference type="PROSITE" id="PS51349">
    <property type="entry name" value="FMN_HYDROXY_ACID_DH_2"/>
    <property type="match status" value="1"/>
</dbReference>
<keyword evidence="4" id="KW-0560">Oxidoreductase</keyword>
<feature type="binding site" evidence="7">
    <location>
        <position position="127"/>
    </location>
    <ligand>
        <name>FMN</name>
        <dbReference type="ChEBI" id="CHEBI:58210"/>
    </ligand>
</feature>
<keyword evidence="3 7" id="KW-0288">FMN</keyword>
<dbReference type="PANTHER" id="PTHR10578">
    <property type="entry name" value="S -2-HYDROXY-ACID OXIDASE-RELATED"/>
    <property type="match status" value="1"/>
</dbReference>
<feature type="binding site" evidence="7">
    <location>
        <position position="278"/>
    </location>
    <ligand>
        <name>glyoxylate</name>
        <dbReference type="ChEBI" id="CHEBI:36655"/>
    </ligand>
</feature>
<feature type="binding site" evidence="7">
    <location>
        <position position="254"/>
    </location>
    <ligand>
        <name>FMN</name>
        <dbReference type="ChEBI" id="CHEBI:58210"/>
    </ligand>
</feature>
<evidence type="ECO:0000313" key="10">
    <source>
        <dbReference type="Proteomes" id="UP000242763"/>
    </source>
</evidence>
<evidence type="ECO:0000256" key="1">
    <source>
        <dbReference type="ARBA" id="ARBA00001917"/>
    </source>
</evidence>
<proteinExistence type="inferred from homology"/>
<feature type="binding site" evidence="7">
    <location>
        <position position="155"/>
    </location>
    <ligand>
        <name>FMN</name>
        <dbReference type="ChEBI" id="CHEBI:58210"/>
    </ligand>
</feature>
<dbReference type="PIRSF" id="PIRSF000138">
    <property type="entry name" value="Al-hdrx_acd_dh"/>
    <property type="match status" value="1"/>
</dbReference>
<evidence type="ECO:0000313" key="9">
    <source>
        <dbReference type="EMBL" id="SFJ42286.1"/>
    </source>
</evidence>
<dbReference type="Gene3D" id="3.20.20.70">
    <property type="entry name" value="Aldolase class I"/>
    <property type="match status" value="1"/>
</dbReference>
<dbReference type="Pfam" id="PF01070">
    <property type="entry name" value="FMN_dh"/>
    <property type="match status" value="1"/>
</dbReference>
<feature type="binding site" evidence="7">
    <location>
        <position position="276"/>
    </location>
    <ligand>
        <name>FMN</name>
        <dbReference type="ChEBI" id="CHEBI:58210"/>
    </ligand>
</feature>
<dbReference type="InterPro" id="IPR037396">
    <property type="entry name" value="FMN_HAD"/>
</dbReference>
<feature type="binding site" evidence="7">
    <location>
        <begin position="76"/>
        <end position="78"/>
    </location>
    <ligand>
        <name>FMN</name>
        <dbReference type="ChEBI" id="CHEBI:58210"/>
    </ligand>
</feature>
<dbReference type="InterPro" id="IPR012133">
    <property type="entry name" value="Alpha-hydoxy_acid_DH_FMN"/>
</dbReference>
<feature type="active site" description="Proton acceptor" evidence="6">
    <location>
        <position position="278"/>
    </location>
</feature>
<dbReference type="GO" id="GO:0009060">
    <property type="term" value="P:aerobic respiration"/>
    <property type="evidence" value="ECO:0007669"/>
    <property type="project" value="TreeGrafter"/>
</dbReference>
<name>A0A1I3RAS3_9HYPH</name>